<name>A0A814WTC8_9BILA</name>
<protein>
    <submittedName>
        <fullName evidence="2">Uncharacterized protein</fullName>
    </submittedName>
</protein>
<dbReference type="EMBL" id="CAJOBH010001014">
    <property type="protein sequence ID" value="CAF3830925.1"/>
    <property type="molecule type" value="Genomic_DNA"/>
</dbReference>
<reference evidence="2" key="1">
    <citation type="submission" date="2021-02" db="EMBL/GenBank/DDBJ databases">
        <authorList>
            <person name="Nowell W R."/>
        </authorList>
    </citation>
    <scope>NUCLEOTIDE SEQUENCE</scope>
</reference>
<dbReference type="AlphaFoldDB" id="A0A814WTC8"/>
<dbReference type="InterPro" id="IPR011990">
    <property type="entry name" value="TPR-like_helical_dom_sf"/>
</dbReference>
<comment type="caution">
    <text evidence="2">The sequence shown here is derived from an EMBL/GenBank/DDBJ whole genome shotgun (WGS) entry which is preliminary data.</text>
</comment>
<dbReference type="Proteomes" id="UP000663824">
    <property type="component" value="Unassembled WGS sequence"/>
</dbReference>
<sequence>MLTRIAHGKGNYTQKARDSPNHRTRALCRPGLGLSYEVNGQSKLAFKSYTQALKMFKQAQNDDFDDITDLAHVYKGHCLFGLGNLSIIEQKCQQAISYYRNAFQLFYK</sequence>
<evidence type="ECO:0000313" key="3">
    <source>
        <dbReference type="EMBL" id="CAF2096975.1"/>
    </source>
</evidence>
<proteinExistence type="predicted"/>
<dbReference type="Gene3D" id="1.25.40.10">
    <property type="entry name" value="Tetratricopeptide repeat domain"/>
    <property type="match status" value="1"/>
</dbReference>
<evidence type="ECO:0000313" key="2">
    <source>
        <dbReference type="EMBL" id="CAF1206531.1"/>
    </source>
</evidence>
<accession>A0A814WTC8</accession>
<dbReference type="Proteomes" id="UP000663855">
    <property type="component" value="Unassembled WGS sequence"/>
</dbReference>
<organism evidence="2 5">
    <name type="scientific">Rotaria magnacalcarata</name>
    <dbReference type="NCBI Taxonomy" id="392030"/>
    <lineage>
        <taxon>Eukaryota</taxon>
        <taxon>Metazoa</taxon>
        <taxon>Spiralia</taxon>
        <taxon>Gnathifera</taxon>
        <taxon>Rotifera</taxon>
        <taxon>Eurotatoria</taxon>
        <taxon>Bdelloidea</taxon>
        <taxon>Philodinida</taxon>
        <taxon>Philodinidae</taxon>
        <taxon>Rotaria</taxon>
    </lineage>
</organism>
<dbReference type="EMBL" id="CAJNOV010005347">
    <property type="protein sequence ID" value="CAF1206531.1"/>
    <property type="molecule type" value="Genomic_DNA"/>
</dbReference>
<dbReference type="Proteomes" id="UP000681967">
    <property type="component" value="Unassembled WGS sequence"/>
</dbReference>
<evidence type="ECO:0000313" key="5">
    <source>
        <dbReference type="Proteomes" id="UP000663855"/>
    </source>
</evidence>
<evidence type="ECO:0000313" key="4">
    <source>
        <dbReference type="EMBL" id="CAF3830925.1"/>
    </source>
</evidence>
<dbReference type="SUPFAM" id="SSF48452">
    <property type="entry name" value="TPR-like"/>
    <property type="match status" value="1"/>
</dbReference>
<feature type="region of interest" description="Disordered" evidence="1">
    <location>
        <begin position="1"/>
        <end position="22"/>
    </location>
</feature>
<gene>
    <name evidence="4" type="ORF">BYL167_LOCUS4698</name>
    <name evidence="2" type="ORF">CJN711_LOCUS12299</name>
    <name evidence="3" type="ORF">MBJ925_LOCUS21583</name>
</gene>
<evidence type="ECO:0000256" key="1">
    <source>
        <dbReference type="SAM" id="MobiDB-lite"/>
    </source>
</evidence>
<dbReference type="EMBL" id="CAJNRE010010928">
    <property type="protein sequence ID" value="CAF2096975.1"/>
    <property type="molecule type" value="Genomic_DNA"/>
</dbReference>